<name>A0ABP0BC23_9PEZI</name>
<feature type="region of interest" description="Disordered" evidence="1">
    <location>
        <begin position="1"/>
        <end position="114"/>
    </location>
</feature>
<keyword evidence="3" id="KW-1185">Reference proteome</keyword>
<evidence type="ECO:0000256" key="1">
    <source>
        <dbReference type="SAM" id="MobiDB-lite"/>
    </source>
</evidence>
<feature type="compositionally biased region" description="Polar residues" evidence="1">
    <location>
        <begin position="537"/>
        <end position="551"/>
    </location>
</feature>
<feature type="region of interest" description="Disordered" evidence="1">
    <location>
        <begin position="532"/>
        <end position="555"/>
    </location>
</feature>
<feature type="compositionally biased region" description="Low complexity" evidence="1">
    <location>
        <begin position="15"/>
        <end position="39"/>
    </location>
</feature>
<evidence type="ECO:0000313" key="2">
    <source>
        <dbReference type="EMBL" id="CAK7217164.1"/>
    </source>
</evidence>
<feature type="compositionally biased region" description="Basic and acidic residues" evidence="1">
    <location>
        <begin position="431"/>
        <end position="443"/>
    </location>
</feature>
<feature type="region of interest" description="Disordered" evidence="1">
    <location>
        <begin position="324"/>
        <end position="449"/>
    </location>
</feature>
<evidence type="ECO:0000313" key="3">
    <source>
        <dbReference type="Proteomes" id="UP001642406"/>
    </source>
</evidence>
<proteinExistence type="predicted"/>
<accession>A0ABP0BC23</accession>
<dbReference type="EMBL" id="CAWUHC010000019">
    <property type="protein sequence ID" value="CAK7217164.1"/>
    <property type="molecule type" value="Genomic_DNA"/>
</dbReference>
<comment type="caution">
    <text evidence="2">The sequence shown here is derived from an EMBL/GenBank/DDBJ whole genome shotgun (WGS) entry which is preliminary data.</text>
</comment>
<organism evidence="2 3">
    <name type="scientific">Sporothrix bragantina</name>
    <dbReference type="NCBI Taxonomy" id="671064"/>
    <lineage>
        <taxon>Eukaryota</taxon>
        <taxon>Fungi</taxon>
        <taxon>Dikarya</taxon>
        <taxon>Ascomycota</taxon>
        <taxon>Pezizomycotina</taxon>
        <taxon>Sordariomycetes</taxon>
        <taxon>Sordariomycetidae</taxon>
        <taxon>Ophiostomatales</taxon>
        <taxon>Ophiostomataceae</taxon>
        <taxon>Sporothrix</taxon>
    </lineage>
</organism>
<feature type="compositionally biased region" description="Polar residues" evidence="1">
    <location>
        <begin position="462"/>
        <end position="478"/>
    </location>
</feature>
<gene>
    <name evidence="2" type="ORF">SBRCBS47491_003079</name>
</gene>
<protein>
    <submittedName>
        <fullName evidence="2">Uncharacterized protein</fullName>
    </submittedName>
</protein>
<feature type="region of interest" description="Disordered" evidence="1">
    <location>
        <begin position="462"/>
        <end position="482"/>
    </location>
</feature>
<feature type="compositionally biased region" description="Acidic residues" evidence="1">
    <location>
        <begin position="71"/>
        <end position="108"/>
    </location>
</feature>
<sequence>MAKAKPSPKGKTANKTTTAVKSGVSKTVSSPKTKSSTLSKGKERGAAVKSTRTLLPDGPRKRKNETPHEVESDDEDEDSQDEDDNTQDHDDQDNQDDQSDDSELEEGGVSDAHENEVYEAQEDDATDEDSSSGQEDILTIDFGFLDNGAHIPPDPSERGKNGRKPGRNLIPWQRPCMNDKYFLFYQYECMIHGMTPPVAAIAHRLNPGSSESALWQHTQRHRDEVLGKGYLVPPPFIRPKTYVIANEHLVRAYLRVDKLGSPRIQVRAVCWYEDVPDNQFDRVDYNAYDKRNDEIWNRADFVDKDGNVICTAEERKLGKRISSAVSKTTKKTKKADHQSSSPTAEDTFDNEPPTHQVSTKSKAARKPKATPKAKATPKTKPAPKKRAAAKSKKTAAATALVETSSSDADYDPSGKATPKRRRPSRAKRVKTYHEPDPDQDFKEAASVSSEPAVAHEGFQTVASPDVSGSSLHPQSSNDEACPVTPESERIQYNHGAAAFEAEMSNIVRNDTSMDAQIPASNMATPSLATPDMVTPLDNDSQYAPSGSSHLSSPCDLPSSELVPFSGNVNVAPQAQQLSEMIYNQTCLPLGAFAHNNPNTHFFAGHTDGAPPSSTALIATSNNGEVFFGHSRGYSGSVHKADPGMAIMPGAYAYQHQAFGAGMDSMISQGMGSEAQDEFTDTEIHNGQVFPNHGFSGGHV</sequence>
<dbReference type="Proteomes" id="UP001642406">
    <property type="component" value="Unassembled WGS sequence"/>
</dbReference>
<feature type="region of interest" description="Disordered" evidence="1">
    <location>
        <begin position="145"/>
        <end position="168"/>
    </location>
</feature>
<reference evidence="2 3" key="1">
    <citation type="submission" date="2024-01" db="EMBL/GenBank/DDBJ databases">
        <authorList>
            <person name="Allen C."/>
            <person name="Tagirdzhanova G."/>
        </authorList>
    </citation>
    <scope>NUCLEOTIDE SEQUENCE [LARGE SCALE GENOMIC DNA]</scope>
</reference>
<feature type="compositionally biased region" description="Basic residues" evidence="1">
    <location>
        <begin position="362"/>
        <end position="393"/>
    </location>
</feature>
<feature type="compositionally biased region" description="Basic residues" evidence="1">
    <location>
        <begin position="417"/>
        <end position="430"/>
    </location>
</feature>